<dbReference type="EMBL" id="CACRSM010000002">
    <property type="protein sequence ID" value="VYS88214.1"/>
    <property type="molecule type" value="Genomic_DNA"/>
</dbReference>
<reference evidence="1" key="1">
    <citation type="submission" date="2019-11" db="EMBL/GenBank/DDBJ databases">
        <authorList>
            <person name="Feng L."/>
        </authorList>
    </citation>
    <scope>NUCLEOTIDE SEQUENCE</scope>
    <source>
        <strain evidence="1">AodontolyticusLFYP35</strain>
    </source>
</reference>
<organism evidence="1">
    <name type="scientific">Schaalia odontolytica</name>
    <dbReference type="NCBI Taxonomy" id="1660"/>
    <lineage>
        <taxon>Bacteria</taxon>
        <taxon>Bacillati</taxon>
        <taxon>Actinomycetota</taxon>
        <taxon>Actinomycetes</taxon>
        <taxon>Actinomycetales</taxon>
        <taxon>Actinomycetaceae</taxon>
        <taxon>Schaalia</taxon>
    </lineage>
</organism>
<sequence length="212" mass="23502">MGEPQRIPRRPAILDYAQTEAIVGAPDVADSSVLAHSTAWALLGVGDEDFDAEALRRLRELLSTGGVPLVAELWSQSPDFTLPGALWRVYLFREWFHRDPLTVADLYILGLHAEQVPGLEEPIHARPLEDVIHDADALLSGEKRDDDLEDIFTELAHAMRIVAAGDPRVGRQWIDDPHDALAYGVTMRARALVMTAQELERAASRARIGELD</sequence>
<evidence type="ECO:0000313" key="1">
    <source>
        <dbReference type="EMBL" id="VYS88214.1"/>
    </source>
</evidence>
<accession>A0A6N2S5B7</accession>
<protein>
    <submittedName>
        <fullName evidence="1">Uncharacterized protein</fullName>
    </submittedName>
</protein>
<dbReference type="AlphaFoldDB" id="A0A6N2S5B7"/>
<proteinExistence type="predicted"/>
<name>A0A6N2S5B7_9ACTO</name>
<gene>
    <name evidence="1" type="ORF">AOLFYP35_00688</name>
</gene>